<feature type="domain" description="SOCS box" evidence="9">
    <location>
        <begin position="955"/>
        <end position="997"/>
    </location>
</feature>
<keyword evidence="4" id="KW-0949">S-adenosyl-L-methionine</keyword>
<evidence type="ECO:0000256" key="8">
    <source>
        <dbReference type="PROSITE-ProRule" id="PRU00023"/>
    </source>
</evidence>
<dbReference type="KEGG" id="cvn:111123277"/>
<dbReference type="Gene3D" id="1.10.750.20">
    <property type="entry name" value="SOCS box"/>
    <property type="match status" value="1"/>
</dbReference>
<dbReference type="PANTHER" id="PTHR24171:SF8">
    <property type="entry name" value="BRCA1-ASSOCIATED RING DOMAIN PROTEIN 1"/>
    <property type="match status" value="1"/>
</dbReference>
<dbReference type="Pfam" id="PF12796">
    <property type="entry name" value="Ank_2"/>
    <property type="match status" value="3"/>
</dbReference>
<feature type="repeat" description="ANK" evidence="8">
    <location>
        <begin position="653"/>
        <end position="694"/>
    </location>
</feature>
<dbReference type="PROSITE" id="PS50297">
    <property type="entry name" value="ANK_REP_REGION"/>
    <property type="match status" value="1"/>
</dbReference>
<sequence>MSGGKMAILDQRKIDMLQPYIKAKGITPVLQTELRQEIMRSYQKIRDIADYAARYCRIYKKFKLRKPTKELYTPNQELPLDFDEQHRANATTPPGFSIETSSIPGAGLGAWALKRVRMFTVLGEYEGEEHKSDRDMTYSWIIYEDEEEEQRHYIDASSPSKSNWLRYINCARHAREENVHSFPCDGLVFYMTTRDVEPDTELLTWYGRGDGLSMGITRIHPESRRCKEGFVNVEKWCFSFHLDGASFSKSREFCNEIGGEMVVLDSKEKEEVLTDYIEDQGFTYKALIQRREDLLRSHHRLKITDIHGDRYCDFFKKYKDSKPTKDLYLPNAQIPVESDEENRANLTTPPGISVKLSSLPGAGLGAWATESFPVNSVLGLYEGEEFLDDGEFLYGWIINSDDESLSHFVDAESPARSNWLRYVNCARNEQEENIHPVFCEDLVFYMTSKDVAPNTELLTWYGNWYGKKLGINRVHPEDDLDFDDVFYIRVSSLRQTNPGKYCFHDNTTVTYTNWIPKRYYKTREREYWGDVFEPFGLLLSYYDGQWRWVPEKDYSYFTNNSVPMEAFGGSWRDSAEKHENPSDLGGELLEAIWCNNPSEVTKLIEEGADVNKIGIVSEDEPISPLSLACKMGHVDIVNILIQRKVDLNMSGHDGKTALHYTCEGDERRDEKKEDLMEILRLLIKNGANMEAMNNMGCTPLFSACEVDDVDMVKILVQSCCRVNVQSVNGDSPMKVACRNAKFWTYWHSREMSMNSAQSNPNYFPPVQITKILLHASADITEATLLPTAVQFGDLTLVKELIELGMDINMLDDNMCTPLGSACSCVNVKTEVVKLLLDHGADVNRGGGWKKQKPIIFAYVHNSVNKIKLLLSFGATLTRDEMTNLVSLSFSKSVLENPEVITPWSKELMSWNLLLGAGFTPQDNDPVLANKIDQLRLCSSFDKINPWIWDMIFPMRSLKGMCRIAIRNSLNNVVKDVAVELLPLPTEIKRYLQFSEFSLPEKTSTDSYGSRSPVKSTNM</sequence>
<evidence type="ECO:0000313" key="11">
    <source>
        <dbReference type="Proteomes" id="UP000694844"/>
    </source>
</evidence>
<dbReference type="InterPro" id="IPR001496">
    <property type="entry name" value="SOCS_box"/>
</dbReference>
<dbReference type="SMART" id="SM00317">
    <property type="entry name" value="SET"/>
    <property type="match status" value="2"/>
</dbReference>
<dbReference type="CDD" id="cd00037">
    <property type="entry name" value="CLECT"/>
    <property type="match status" value="1"/>
</dbReference>
<dbReference type="Gene3D" id="1.25.40.20">
    <property type="entry name" value="Ankyrin repeat-containing domain"/>
    <property type="match status" value="2"/>
</dbReference>
<dbReference type="GO" id="GO:0070531">
    <property type="term" value="C:BRCA1-A complex"/>
    <property type="evidence" value="ECO:0007669"/>
    <property type="project" value="TreeGrafter"/>
</dbReference>
<accession>A0A8B8CZB3</accession>
<dbReference type="GO" id="GO:0042054">
    <property type="term" value="F:histone methyltransferase activity"/>
    <property type="evidence" value="ECO:0007669"/>
    <property type="project" value="InterPro"/>
</dbReference>
<dbReference type="InterPro" id="IPR036770">
    <property type="entry name" value="Ankyrin_rpt-contain_sf"/>
</dbReference>
<dbReference type="InterPro" id="IPR016187">
    <property type="entry name" value="CTDL_fold"/>
</dbReference>
<keyword evidence="5" id="KW-0677">Repeat</keyword>
<dbReference type="Proteomes" id="UP000694844">
    <property type="component" value="Chromosome 3"/>
</dbReference>
<feature type="domain" description="SET" evidence="10">
    <location>
        <begin position="94"/>
        <end position="207"/>
    </location>
</feature>
<dbReference type="GO" id="GO:0004842">
    <property type="term" value="F:ubiquitin-protein transferase activity"/>
    <property type="evidence" value="ECO:0007669"/>
    <property type="project" value="TreeGrafter"/>
</dbReference>
<name>A0A8B8CZB3_CRAVI</name>
<evidence type="ECO:0000256" key="7">
    <source>
        <dbReference type="ARBA" id="ARBA00023242"/>
    </source>
</evidence>
<evidence type="ECO:0000259" key="9">
    <source>
        <dbReference type="PROSITE" id="PS50225"/>
    </source>
</evidence>
<dbReference type="CDD" id="cd03587">
    <property type="entry name" value="SOCS"/>
    <property type="match status" value="1"/>
</dbReference>
<dbReference type="GO" id="GO:0031436">
    <property type="term" value="C:BRCA1-BARD1 complex"/>
    <property type="evidence" value="ECO:0007669"/>
    <property type="project" value="TreeGrafter"/>
</dbReference>
<dbReference type="AlphaFoldDB" id="A0A8B8CZB3"/>
<dbReference type="PANTHER" id="PTHR24171">
    <property type="entry name" value="ANKYRIN REPEAT DOMAIN-CONTAINING PROTEIN 39-RELATED"/>
    <property type="match status" value="1"/>
</dbReference>
<feature type="repeat" description="ANK" evidence="8">
    <location>
        <begin position="620"/>
        <end position="652"/>
    </location>
</feature>
<dbReference type="CDD" id="cd19193">
    <property type="entry name" value="PR-SET_PRDM7_9"/>
    <property type="match status" value="1"/>
</dbReference>
<dbReference type="InterPro" id="IPR046341">
    <property type="entry name" value="SET_dom_sf"/>
</dbReference>
<dbReference type="OrthoDB" id="366390at2759"/>
<keyword evidence="2" id="KW-0489">Methyltransferase</keyword>
<keyword evidence="11" id="KW-1185">Reference proteome</keyword>
<dbReference type="PROSITE" id="PS50225">
    <property type="entry name" value="SOCS"/>
    <property type="match status" value="1"/>
</dbReference>
<feature type="domain" description="SET" evidence="10">
    <location>
        <begin position="350"/>
        <end position="462"/>
    </location>
</feature>
<dbReference type="GO" id="GO:0085020">
    <property type="term" value="P:protein K6-linked ubiquitination"/>
    <property type="evidence" value="ECO:0007669"/>
    <property type="project" value="TreeGrafter"/>
</dbReference>
<evidence type="ECO:0000256" key="5">
    <source>
        <dbReference type="ARBA" id="ARBA00022737"/>
    </source>
</evidence>
<gene>
    <name evidence="12" type="primary">LOC111123277</name>
</gene>
<evidence type="ECO:0000256" key="6">
    <source>
        <dbReference type="ARBA" id="ARBA00023043"/>
    </source>
</evidence>
<organism evidence="11 12">
    <name type="scientific">Crassostrea virginica</name>
    <name type="common">Eastern oyster</name>
    <dbReference type="NCBI Taxonomy" id="6565"/>
    <lineage>
        <taxon>Eukaryota</taxon>
        <taxon>Metazoa</taxon>
        <taxon>Spiralia</taxon>
        <taxon>Lophotrochozoa</taxon>
        <taxon>Mollusca</taxon>
        <taxon>Bivalvia</taxon>
        <taxon>Autobranchia</taxon>
        <taxon>Pteriomorphia</taxon>
        <taxon>Ostreida</taxon>
        <taxon>Ostreoidea</taxon>
        <taxon>Ostreidae</taxon>
        <taxon>Crassostrea</taxon>
    </lineage>
</organism>
<evidence type="ECO:0000256" key="1">
    <source>
        <dbReference type="ARBA" id="ARBA00004123"/>
    </source>
</evidence>
<dbReference type="InterPro" id="IPR016186">
    <property type="entry name" value="C-type_lectin-like/link_sf"/>
</dbReference>
<dbReference type="Gene3D" id="2.170.270.10">
    <property type="entry name" value="SET domain"/>
    <property type="match status" value="2"/>
</dbReference>
<dbReference type="GO" id="GO:0032259">
    <property type="term" value="P:methylation"/>
    <property type="evidence" value="ECO:0007669"/>
    <property type="project" value="UniProtKB-KW"/>
</dbReference>
<dbReference type="InterPro" id="IPR036036">
    <property type="entry name" value="SOCS_box-like_dom_sf"/>
</dbReference>
<dbReference type="PROSITE" id="PS50088">
    <property type="entry name" value="ANK_REPEAT"/>
    <property type="match status" value="4"/>
</dbReference>
<keyword evidence="3" id="KW-0808">Transferase</keyword>
<evidence type="ECO:0000256" key="4">
    <source>
        <dbReference type="ARBA" id="ARBA00022691"/>
    </source>
</evidence>
<dbReference type="SMART" id="SM00248">
    <property type="entry name" value="ANK"/>
    <property type="match status" value="7"/>
</dbReference>
<dbReference type="SUPFAM" id="SSF158235">
    <property type="entry name" value="SOCS box-like"/>
    <property type="match status" value="1"/>
</dbReference>
<evidence type="ECO:0000256" key="3">
    <source>
        <dbReference type="ARBA" id="ARBA00022679"/>
    </source>
</evidence>
<dbReference type="Pfam" id="PF07525">
    <property type="entry name" value="SOCS_box"/>
    <property type="match status" value="1"/>
</dbReference>
<keyword evidence="7" id="KW-0539">Nucleus</keyword>
<dbReference type="Pfam" id="PF21549">
    <property type="entry name" value="PRDM2_PR"/>
    <property type="match status" value="2"/>
</dbReference>
<dbReference type="InterPro" id="IPR002110">
    <property type="entry name" value="Ankyrin_rpt"/>
</dbReference>
<dbReference type="GO" id="GO:0035556">
    <property type="term" value="P:intracellular signal transduction"/>
    <property type="evidence" value="ECO:0007669"/>
    <property type="project" value="InterPro"/>
</dbReference>
<evidence type="ECO:0000313" key="12">
    <source>
        <dbReference type="RefSeq" id="XP_022321232.1"/>
    </source>
</evidence>
<dbReference type="SUPFAM" id="SSF56436">
    <property type="entry name" value="C-type lectin-like"/>
    <property type="match status" value="1"/>
</dbReference>
<evidence type="ECO:0000256" key="2">
    <source>
        <dbReference type="ARBA" id="ARBA00022603"/>
    </source>
</evidence>
<comment type="subcellular location">
    <subcellularLocation>
        <location evidence="1">Nucleus</location>
    </subcellularLocation>
</comment>
<dbReference type="GeneID" id="111123277"/>
<proteinExistence type="predicted"/>
<feature type="repeat" description="ANK" evidence="8">
    <location>
        <begin position="813"/>
        <end position="847"/>
    </location>
</feature>
<feature type="repeat" description="ANK" evidence="8">
    <location>
        <begin position="780"/>
        <end position="812"/>
    </location>
</feature>
<dbReference type="PROSITE" id="PS50280">
    <property type="entry name" value="SET"/>
    <property type="match status" value="2"/>
</dbReference>
<dbReference type="InterPro" id="IPR044417">
    <property type="entry name" value="PRDM7_9_PR-SET"/>
</dbReference>
<dbReference type="SUPFAM" id="SSF82199">
    <property type="entry name" value="SET domain"/>
    <property type="match status" value="2"/>
</dbReference>
<dbReference type="SMART" id="SM00969">
    <property type="entry name" value="SOCS_box"/>
    <property type="match status" value="1"/>
</dbReference>
<keyword evidence="6 8" id="KW-0040">ANK repeat</keyword>
<reference evidence="12" key="1">
    <citation type="submission" date="2025-08" db="UniProtKB">
        <authorList>
            <consortium name="RefSeq"/>
        </authorList>
    </citation>
    <scope>IDENTIFICATION</scope>
    <source>
        <tissue evidence="12">Whole sample</tissue>
    </source>
</reference>
<dbReference type="RefSeq" id="XP_022321232.1">
    <property type="nucleotide sequence ID" value="XM_022465524.1"/>
</dbReference>
<dbReference type="Gene3D" id="3.10.100.10">
    <property type="entry name" value="Mannose-Binding Protein A, subunit A"/>
    <property type="match status" value="1"/>
</dbReference>
<evidence type="ECO:0000259" key="10">
    <source>
        <dbReference type="PROSITE" id="PS50280"/>
    </source>
</evidence>
<protein>
    <submittedName>
        <fullName evidence="12">Uncharacterized protein LOC111123277</fullName>
    </submittedName>
</protein>
<dbReference type="InterPro" id="IPR001214">
    <property type="entry name" value="SET_dom"/>
</dbReference>
<dbReference type="SUPFAM" id="SSF48403">
    <property type="entry name" value="Ankyrin repeat"/>
    <property type="match status" value="1"/>
</dbReference>